<dbReference type="Proteomes" id="UP000253958">
    <property type="component" value="Chromosome"/>
</dbReference>
<proteinExistence type="predicted"/>
<evidence type="ECO:0000256" key="1">
    <source>
        <dbReference type="SAM" id="MobiDB-lite"/>
    </source>
</evidence>
<organism evidence="2 3">
    <name type="scientific">Micromonospora aurantiaca</name>
    <name type="common">nom. illeg.</name>
    <dbReference type="NCBI Taxonomy" id="47850"/>
    <lineage>
        <taxon>Bacteria</taxon>
        <taxon>Bacillati</taxon>
        <taxon>Actinomycetota</taxon>
        <taxon>Actinomycetes</taxon>
        <taxon>Micromonosporales</taxon>
        <taxon>Micromonosporaceae</taxon>
        <taxon>Micromonospora</taxon>
    </lineage>
</organism>
<evidence type="ECO:0000313" key="3">
    <source>
        <dbReference type="Proteomes" id="UP000253958"/>
    </source>
</evidence>
<accession>A0A6N3JTR1</accession>
<feature type="compositionally biased region" description="Low complexity" evidence="1">
    <location>
        <begin position="91"/>
        <end position="101"/>
    </location>
</feature>
<protein>
    <submittedName>
        <fullName evidence="2">Uncharacterized protein</fullName>
    </submittedName>
</protein>
<dbReference type="EMBL" id="CP031263">
    <property type="protein sequence ID" value="AXH88782.1"/>
    <property type="molecule type" value="Genomic_DNA"/>
</dbReference>
<gene>
    <name evidence="2" type="ORF">DVH21_01920</name>
</gene>
<feature type="compositionally biased region" description="Low complexity" evidence="1">
    <location>
        <begin position="69"/>
        <end position="83"/>
    </location>
</feature>
<sequence length="317" mass="34286">MTHNDTAWRAAAASCPGYATYPDTPPGDPSWWRRTGTGTAPWRPAAFTTTDPDPLDGPATTPPPRRVPTDPFRAPETPADAAPTPTPAPRPASAATDTPPAAHQPLRILSRQGYRLAAPGSPVPWLRRCAGCGHTGTPVEGRRIPRVTPATIDPDAWPEPEPCNVCPTCSAAAPGPHVVALYLALTGCDAYRLTLLHGDRIHQHEVSGHLARDPSRDRRGLVDAWRCTERHLLRSLAPTCGHPRGCAEVARDRYEPTMPIQWAGTWLMPGRTLLLCGRHGAELHQHILTGADPILGPYATMPVHQACPREPLPWTQV</sequence>
<name>A0A6N3JTR1_9ACTN</name>
<dbReference type="AlphaFoldDB" id="A0A6N3JTR1"/>
<dbReference type="RefSeq" id="WP_114918676.1">
    <property type="nucleotide sequence ID" value="NZ_CP031263.1"/>
</dbReference>
<feature type="region of interest" description="Disordered" evidence="1">
    <location>
        <begin position="1"/>
        <end position="101"/>
    </location>
</feature>
<reference evidence="2 3" key="2">
    <citation type="submission" date="2018-08" db="EMBL/GenBank/DDBJ databases">
        <title>Streptomyces kandeliansis sp. nov., an endophytic bacterium isolated from mangrove plant.</title>
        <authorList>
            <person name="Wang R."/>
        </authorList>
    </citation>
    <scope>NUCLEOTIDE SEQUENCE [LARGE SCALE GENOMIC DNA]</scope>
    <source>
        <strain evidence="3">H14(2018)</strain>
    </source>
</reference>
<reference evidence="2 3" key="1">
    <citation type="submission" date="2018-07" db="EMBL/GenBank/DDBJ databases">
        <authorList>
            <person name="Ye Y."/>
        </authorList>
    </citation>
    <scope>NUCLEOTIDE SEQUENCE [LARGE SCALE GENOMIC DNA]</scope>
    <source>
        <strain evidence="3">H14(2018)</strain>
    </source>
</reference>
<evidence type="ECO:0000313" key="2">
    <source>
        <dbReference type="EMBL" id="AXH88782.1"/>
    </source>
</evidence>